<reference evidence="1 2" key="1">
    <citation type="submission" date="2013-11" db="EMBL/GenBank/DDBJ databases">
        <title>Draft genome of the bovine lungworm Dictyocaulus viviparus.</title>
        <authorList>
            <person name="Mitreva M."/>
        </authorList>
    </citation>
    <scope>NUCLEOTIDE SEQUENCE [LARGE SCALE GENOMIC DNA]</scope>
    <source>
        <strain evidence="1 2">HannoverDv2000</strain>
    </source>
</reference>
<accession>A0A0D8XWW2</accession>
<gene>
    <name evidence="1" type="ORF">DICVIV_07111</name>
</gene>
<proteinExistence type="predicted"/>
<organism evidence="1 2">
    <name type="scientific">Dictyocaulus viviparus</name>
    <name type="common">Bovine lungworm</name>
    <dbReference type="NCBI Taxonomy" id="29172"/>
    <lineage>
        <taxon>Eukaryota</taxon>
        <taxon>Metazoa</taxon>
        <taxon>Ecdysozoa</taxon>
        <taxon>Nematoda</taxon>
        <taxon>Chromadorea</taxon>
        <taxon>Rhabditida</taxon>
        <taxon>Rhabditina</taxon>
        <taxon>Rhabditomorpha</taxon>
        <taxon>Strongyloidea</taxon>
        <taxon>Metastrongylidae</taxon>
        <taxon>Dictyocaulus</taxon>
    </lineage>
</organism>
<dbReference type="Proteomes" id="UP000053766">
    <property type="component" value="Unassembled WGS sequence"/>
</dbReference>
<dbReference type="OrthoDB" id="3945418at2759"/>
<evidence type="ECO:0000313" key="1">
    <source>
        <dbReference type="EMBL" id="KJH46836.1"/>
    </source>
</evidence>
<evidence type="ECO:0000313" key="2">
    <source>
        <dbReference type="Proteomes" id="UP000053766"/>
    </source>
</evidence>
<name>A0A0D8XWW2_DICVI</name>
<reference evidence="2" key="2">
    <citation type="journal article" date="2016" name="Sci. Rep.">
        <title>Dictyocaulus viviparus genome, variome and transcriptome elucidate lungworm biology and support future intervention.</title>
        <authorList>
            <person name="McNulty S.N."/>
            <person name="Strube C."/>
            <person name="Rosa B.A."/>
            <person name="Martin J.C."/>
            <person name="Tyagi R."/>
            <person name="Choi Y.J."/>
            <person name="Wang Q."/>
            <person name="Hallsworth Pepin K."/>
            <person name="Zhang X."/>
            <person name="Ozersky P."/>
            <person name="Wilson R.K."/>
            <person name="Sternberg P.W."/>
            <person name="Gasser R.B."/>
            <person name="Mitreva M."/>
        </authorList>
    </citation>
    <scope>NUCLEOTIDE SEQUENCE [LARGE SCALE GENOMIC DNA]</scope>
    <source>
        <strain evidence="2">HannoverDv2000</strain>
    </source>
</reference>
<dbReference type="AlphaFoldDB" id="A0A0D8XWW2"/>
<sequence length="57" mass="6463">MKRFVTFTNVCPMVNSATEDARKVFAADGRQPFIVPLQETTQRYREMKGMNPGLGNL</sequence>
<dbReference type="EMBL" id="KN716333">
    <property type="protein sequence ID" value="KJH46836.1"/>
    <property type="molecule type" value="Genomic_DNA"/>
</dbReference>
<dbReference type="STRING" id="29172.A0A0D8XWW2"/>
<keyword evidence="2" id="KW-1185">Reference proteome</keyword>
<protein>
    <submittedName>
        <fullName evidence="1">Uncharacterized protein</fullName>
    </submittedName>
</protein>